<gene>
    <name evidence="1" type="ORF">AFUS01_LOCUS9441</name>
</gene>
<evidence type="ECO:0000313" key="1">
    <source>
        <dbReference type="EMBL" id="CAG7720155.1"/>
    </source>
</evidence>
<organism evidence="1 2">
    <name type="scientific">Allacma fusca</name>
    <dbReference type="NCBI Taxonomy" id="39272"/>
    <lineage>
        <taxon>Eukaryota</taxon>
        <taxon>Metazoa</taxon>
        <taxon>Ecdysozoa</taxon>
        <taxon>Arthropoda</taxon>
        <taxon>Hexapoda</taxon>
        <taxon>Collembola</taxon>
        <taxon>Symphypleona</taxon>
        <taxon>Sminthuridae</taxon>
        <taxon>Allacma</taxon>
    </lineage>
</organism>
<evidence type="ECO:0000313" key="2">
    <source>
        <dbReference type="Proteomes" id="UP000708208"/>
    </source>
</evidence>
<sequence>MRRAPFEIVSALFLEDSLAVSYGQNQRLLAAFGCHGAVEKWRDHQQAKAVNNTNNIKLNFYRLITLFVSWGRLKRDHGSQPKHIRKVKLARFDPNNPPKAPKLAGAMSKFSPFDPNFWATPDVYILDDEQQYFAKKVYNEASRESRPGLLV</sequence>
<comment type="caution">
    <text evidence="1">The sequence shown here is derived from an EMBL/GenBank/DDBJ whole genome shotgun (WGS) entry which is preliminary data.</text>
</comment>
<dbReference type="AlphaFoldDB" id="A0A8J2JMH4"/>
<accession>A0A8J2JMH4</accession>
<keyword evidence="2" id="KW-1185">Reference proteome</keyword>
<dbReference type="EMBL" id="CAJVCH010067800">
    <property type="protein sequence ID" value="CAG7720155.1"/>
    <property type="molecule type" value="Genomic_DNA"/>
</dbReference>
<protein>
    <submittedName>
        <fullName evidence="1">Uncharacterized protein</fullName>
    </submittedName>
</protein>
<proteinExistence type="predicted"/>
<name>A0A8J2JMH4_9HEXA</name>
<reference evidence="1" key="1">
    <citation type="submission" date="2021-06" db="EMBL/GenBank/DDBJ databases">
        <authorList>
            <person name="Hodson N. C."/>
            <person name="Mongue J. A."/>
            <person name="Jaron S. K."/>
        </authorList>
    </citation>
    <scope>NUCLEOTIDE SEQUENCE</scope>
</reference>
<dbReference type="Proteomes" id="UP000708208">
    <property type="component" value="Unassembled WGS sequence"/>
</dbReference>